<evidence type="ECO:0000256" key="1">
    <source>
        <dbReference type="SAM" id="SignalP"/>
    </source>
</evidence>
<sequence>MSPKLRIWLTCALALCIAPGGTALAQSFEELEAHLADHPSLTALTYQADASRERGVAATALPDPVVSVGINNFPIFDPSFSEFLPTNKAIGVRQDFPNRAGRNARSGEARAMAEQTDRIQAAQLATLRGELIALLHEKARIERQRVLAGERNKKYDELTQVAQAEIDAGRPAVFRLAEIEAERTGVSRVLIDLDRQAAEIDARLIDLVGVVPATPAPPVAPRDWSGEAMDFHTVRVADAGIRMADFSVDGAEAAWRPNWGAQLTYQQRESGANFAGDDWVSGMVTFTVPLWAERSQEPRLRAARADRASAEMRYQAAARSAAARYAAEAAAWRAAEDNIAVLERNIAAVEDEIASQLIIYESGVGDYAPIIDGELAILKLRADIAAEAARRAAAIARMNALLVTP</sequence>
<name>A0A3B9KYY9_9PROT</name>
<accession>A0A3B9KYY9</accession>
<organism evidence="2 3">
    <name type="scientific">Hyphomonas atlantica</name>
    <dbReference type="NCBI Taxonomy" id="1280948"/>
    <lineage>
        <taxon>Bacteria</taxon>
        <taxon>Pseudomonadati</taxon>
        <taxon>Pseudomonadota</taxon>
        <taxon>Alphaproteobacteria</taxon>
        <taxon>Hyphomonadales</taxon>
        <taxon>Hyphomonadaceae</taxon>
        <taxon>Hyphomonas</taxon>
    </lineage>
</organism>
<feature type="signal peptide" evidence="1">
    <location>
        <begin position="1"/>
        <end position="25"/>
    </location>
</feature>
<dbReference type="Gene3D" id="1.20.1600.10">
    <property type="entry name" value="Outer membrane efflux proteins (OEP)"/>
    <property type="match status" value="1"/>
</dbReference>
<proteinExistence type="predicted"/>
<dbReference type="GO" id="GO:0015562">
    <property type="term" value="F:efflux transmembrane transporter activity"/>
    <property type="evidence" value="ECO:0007669"/>
    <property type="project" value="InterPro"/>
</dbReference>
<dbReference type="SUPFAM" id="SSF56954">
    <property type="entry name" value="Outer membrane efflux proteins (OEP)"/>
    <property type="match status" value="1"/>
</dbReference>
<protein>
    <submittedName>
        <fullName evidence="2">Transporter</fullName>
    </submittedName>
</protein>
<dbReference type="EMBL" id="DMBR01000093">
    <property type="protein sequence ID" value="HAE93535.1"/>
    <property type="molecule type" value="Genomic_DNA"/>
</dbReference>
<evidence type="ECO:0000313" key="3">
    <source>
        <dbReference type="Proteomes" id="UP000259173"/>
    </source>
</evidence>
<dbReference type="AlphaFoldDB" id="A0A3B9KYY9"/>
<reference evidence="2 3" key="1">
    <citation type="journal article" date="2018" name="Nat. Biotechnol.">
        <title>A standardized bacterial taxonomy based on genome phylogeny substantially revises the tree of life.</title>
        <authorList>
            <person name="Parks D.H."/>
            <person name="Chuvochina M."/>
            <person name="Waite D.W."/>
            <person name="Rinke C."/>
            <person name="Skarshewski A."/>
            <person name="Chaumeil P.A."/>
            <person name="Hugenholtz P."/>
        </authorList>
    </citation>
    <scope>NUCLEOTIDE SEQUENCE [LARGE SCALE GENOMIC DNA]</scope>
    <source>
        <strain evidence="2">UBA8557</strain>
    </source>
</reference>
<gene>
    <name evidence="2" type="ORF">DCG65_03180</name>
</gene>
<dbReference type="Proteomes" id="UP000259173">
    <property type="component" value="Unassembled WGS sequence"/>
</dbReference>
<feature type="chain" id="PRO_5017721393" evidence="1">
    <location>
        <begin position="26"/>
        <end position="405"/>
    </location>
</feature>
<evidence type="ECO:0000313" key="2">
    <source>
        <dbReference type="EMBL" id="HAE93535.1"/>
    </source>
</evidence>
<comment type="caution">
    <text evidence="2">The sequence shown here is derived from an EMBL/GenBank/DDBJ whole genome shotgun (WGS) entry which is preliminary data.</text>
</comment>
<keyword evidence="1" id="KW-0732">Signal</keyword>